<protein>
    <recommendedName>
        <fullName evidence="7">Flagellin N-terminal domain-containing protein</fullName>
    </recommendedName>
</protein>
<evidence type="ECO:0000256" key="4">
    <source>
        <dbReference type="ARBA" id="ARBA00022525"/>
    </source>
</evidence>
<dbReference type="PANTHER" id="PTHR42792:SF2">
    <property type="entry name" value="FLAGELLIN"/>
    <property type="match status" value="1"/>
</dbReference>
<evidence type="ECO:0000256" key="2">
    <source>
        <dbReference type="ARBA" id="ARBA00004613"/>
    </source>
</evidence>
<dbReference type="RefSeq" id="WP_055733023.1">
    <property type="nucleotide sequence ID" value="NZ_BMDY01000011.1"/>
</dbReference>
<feature type="compositionally biased region" description="Basic and acidic residues" evidence="6">
    <location>
        <begin position="19"/>
        <end position="29"/>
    </location>
</feature>
<dbReference type="PANTHER" id="PTHR42792">
    <property type="entry name" value="FLAGELLIN"/>
    <property type="match status" value="1"/>
</dbReference>
<keyword evidence="4" id="KW-0964">Secreted</keyword>
<reference evidence="9" key="1">
    <citation type="journal article" date="2019" name="Int. J. Syst. Evol. Microbiol.">
        <title>The Global Catalogue of Microorganisms (GCM) 10K type strain sequencing project: providing services to taxonomists for standard genome sequencing and annotation.</title>
        <authorList>
            <consortium name="The Broad Institute Genomics Platform"/>
            <consortium name="The Broad Institute Genome Sequencing Center for Infectious Disease"/>
            <person name="Wu L."/>
            <person name="Ma J."/>
        </authorList>
    </citation>
    <scope>NUCLEOTIDE SEQUENCE [LARGE SCALE GENOMIC DNA]</scope>
    <source>
        <strain evidence="9">CGMCC 1.10131</strain>
    </source>
</reference>
<evidence type="ECO:0000313" key="8">
    <source>
        <dbReference type="EMBL" id="GGB07428.1"/>
    </source>
</evidence>
<dbReference type="Proteomes" id="UP000651977">
    <property type="component" value="Unassembled WGS sequence"/>
</dbReference>
<evidence type="ECO:0000256" key="3">
    <source>
        <dbReference type="ARBA" id="ARBA00005709"/>
    </source>
</evidence>
<comment type="subcellular location">
    <subcellularLocation>
        <location evidence="1">Bacterial flagellum</location>
    </subcellularLocation>
    <subcellularLocation>
        <location evidence="2">Secreted</location>
    </subcellularLocation>
</comment>
<dbReference type="Gene3D" id="1.20.1330.10">
    <property type="entry name" value="f41 fragment of flagellin, N-terminal domain"/>
    <property type="match status" value="2"/>
</dbReference>
<comment type="similarity">
    <text evidence="3">Belongs to the bacterial flagellin family.</text>
</comment>
<dbReference type="InterPro" id="IPR001029">
    <property type="entry name" value="Flagellin_N"/>
</dbReference>
<organism evidence="8 9">
    <name type="scientific">Agarivorans gilvus</name>
    <dbReference type="NCBI Taxonomy" id="680279"/>
    <lineage>
        <taxon>Bacteria</taxon>
        <taxon>Pseudomonadati</taxon>
        <taxon>Pseudomonadota</taxon>
        <taxon>Gammaproteobacteria</taxon>
        <taxon>Alteromonadales</taxon>
        <taxon>Alteromonadaceae</taxon>
        <taxon>Agarivorans</taxon>
    </lineage>
</organism>
<dbReference type="EMBL" id="BMDY01000011">
    <property type="protein sequence ID" value="GGB07428.1"/>
    <property type="molecule type" value="Genomic_DNA"/>
</dbReference>
<proteinExistence type="inferred from homology"/>
<dbReference type="Pfam" id="PF00669">
    <property type="entry name" value="Flagellin_N"/>
    <property type="match status" value="1"/>
</dbReference>
<evidence type="ECO:0000256" key="6">
    <source>
        <dbReference type="SAM" id="MobiDB-lite"/>
    </source>
</evidence>
<gene>
    <name evidence="8" type="ORF">GCM10007414_20970</name>
</gene>
<dbReference type="InterPro" id="IPR001492">
    <property type="entry name" value="Flagellin"/>
</dbReference>
<sequence>MAISQVSTTTAPSDFYMEQAKKRQEEQAEKLASGKRINSAADDPAGLQISGRLTSGINADEAYSNIYQNQVSLNNIQSAQLQGTTELLQQNQALVVQSGNGIYNADDIAALQAQVDANTAAIPNATDLGVDSIDLNDPATAQAALQGAQQTTDGTQAELGASSNAAESAFRSTQAAIEAQSAARSRILDTNYAQSTSQQAQNDALLQSSIQSYQQQLAAKNIDRLI</sequence>
<evidence type="ECO:0000256" key="5">
    <source>
        <dbReference type="ARBA" id="ARBA00023143"/>
    </source>
</evidence>
<feature type="compositionally biased region" description="Polar residues" evidence="6">
    <location>
        <begin position="1"/>
        <end position="12"/>
    </location>
</feature>
<evidence type="ECO:0000256" key="1">
    <source>
        <dbReference type="ARBA" id="ARBA00004365"/>
    </source>
</evidence>
<accession>A0ABQ1I1G9</accession>
<keyword evidence="9" id="KW-1185">Reference proteome</keyword>
<comment type="caution">
    <text evidence="8">The sequence shown here is derived from an EMBL/GenBank/DDBJ whole genome shotgun (WGS) entry which is preliminary data.</text>
</comment>
<evidence type="ECO:0000259" key="7">
    <source>
        <dbReference type="Pfam" id="PF00669"/>
    </source>
</evidence>
<dbReference type="SUPFAM" id="SSF64518">
    <property type="entry name" value="Phase 1 flagellin"/>
    <property type="match status" value="1"/>
</dbReference>
<feature type="domain" description="Flagellin N-terminal" evidence="7">
    <location>
        <begin position="17"/>
        <end position="122"/>
    </location>
</feature>
<evidence type="ECO:0000313" key="9">
    <source>
        <dbReference type="Proteomes" id="UP000651977"/>
    </source>
</evidence>
<name>A0ABQ1I1G9_9ALTE</name>
<keyword evidence="5" id="KW-0975">Bacterial flagellum</keyword>
<feature type="region of interest" description="Disordered" evidence="6">
    <location>
        <begin position="1"/>
        <end position="45"/>
    </location>
</feature>